<dbReference type="EMBL" id="KQ435703">
    <property type="protein sequence ID" value="KOX80327.1"/>
    <property type="molecule type" value="Genomic_DNA"/>
</dbReference>
<keyword evidence="2" id="KW-1185">Reference proteome</keyword>
<name>A0A0M9AA49_9HYME</name>
<reference evidence="1 2" key="1">
    <citation type="submission" date="2015-07" db="EMBL/GenBank/DDBJ databases">
        <title>The genome of Melipona quadrifasciata.</title>
        <authorList>
            <person name="Pan H."/>
            <person name="Kapheim K."/>
        </authorList>
    </citation>
    <scope>NUCLEOTIDE SEQUENCE [LARGE SCALE GENOMIC DNA]</scope>
    <source>
        <strain evidence="1">0111107301</strain>
        <tissue evidence="1">Whole body</tissue>
    </source>
</reference>
<dbReference type="AlphaFoldDB" id="A0A0M9AA49"/>
<accession>A0A0M9AA49</accession>
<organism evidence="1 2">
    <name type="scientific">Melipona quadrifasciata</name>
    <dbReference type="NCBI Taxonomy" id="166423"/>
    <lineage>
        <taxon>Eukaryota</taxon>
        <taxon>Metazoa</taxon>
        <taxon>Ecdysozoa</taxon>
        <taxon>Arthropoda</taxon>
        <taxon>Hexapoda</taxon>
        <taxon>Insecta</taxon>
        <taxon>Pterygota</taxon>
        <taxon>Neoptera</taxon>
        <taxon>Endopterygota</taxon>
        <taxon>Hymenoptera</taxon>
        <taxon>Apocrita</taxon>
        <taxon>Aculeata</taxon>
        <taxon>Apoidea</taxon>
        <taxon>Anthophila</taxon>
        <taxon>Apidae</taxon>
        <taxon>Melipona</taxon>
    </lineage>
</organism>
<evidence type="ECO:0000313" key="1">
    <source>
        <dbReference type="EMBL" id="KOX80327.1"/>
    </source>
</evidence>
<protein>
    <submittedName>
        <fullName evidence="1">Uncharacterized protein</fullName>
    </submittedName>
</protein>
<gene>
    <name evidence="1" type="ORF">WN51_08106</name>
</gene>
<dbReference type="Proteomes" id="UP000053105">
    <property type="component" value="Unassembled WGS sequence"/>
</dbReference>
<evidence type="ECO:0000313" key="2">
    <source>
        <dbReference type="Proteomes" id="UP000053105"/>
    </source>
</evidence>
<proteinExistence type="predicted"/>
<sequence>MVAATEIGKDEYDARELCALHEFVLNERTLTVSPRNSIRKVKKRALDRTSSLN</sequence>